<dbReference type="PROSITE" id="PS50968">
    <property type="entry name" value="BIOTINYL_LIPOYL"/>
    <property type="match status" value="2"/>
</dbReference>
<feature type="compositionally biased region" description="Low complexity" evidence="7">
    <location>
        <begin position="258"/>
        <end position="292"/>
    </location>
</feature>
<evidence type="ECO:0000256" key="6">
    <source>
        <dbReference type="RuleBase" id="RU003423"/>
    </source>
</evidence>
<feature type="domain" description="Lipoyl-binding" evidence="8">
    <location>
        <begin position="131"/>
        <end position="206"/>
    </location>
</feature>
<dbReference type="RefSeq" id="WP_396682722.1">
    <property type="nucleotide sequence ID" value="NZ_JBIRPU010000018.1"/>
</dbReference>
<accession>A0ABW7SU23</accession>
<feature type="domain" description="Peripheral subunit-binding (PSBD)" evidence="9">
    <location>
        <begin position="302"/>
        <end position="339"/>
    </location>
</feature>
<dbReference type="InterPro" id="IPR014276">
    <property type="entry name" value="2-oxoglutarate_DH_E2"/>
</dbReference>
<evidence type="ECO:0000313" key="11">
    <source>
        <dbReference type="Proteomes" id="UP001611075"/>
    </source>
</evidence>
<keyword evidence="4 6" id="KW-0450">Lipoyl</keyword>
<dbReference type="SUPFAM" id="SSF47005">
    <property type="entry name" value="Peripheral subunit-binding domain of 2-oxo acid dehydrogenase complex"/>
    <property type="match status" value="1"/>
</dbReference>
<evidence type="ECO:0000256" key="5">
    <source>
        <dbReference type="ARBA" id="ARBA00023315"/>
    </source>
</evidence>
<proteinExistence type="inferred from homology"/>
<keyword evidence="5 6" id="KW-0012">Acyltransferase</keyword>
<dbReference type="InterPro" id="IPR050743">
    <property type="entry name" value="2-oxoacid_DH_E2_comp"/>
</dbReference>
<dbReference type="InterPro" id="IPR001078">
    <property type="entry name" value="2-oxoacid_DH_actylTfrase"/>
</dbReference>
<organism evidence="10 11">
    <name type="scientific">Micromonospora rubida</name>
    <dbReference type="NCBI Taxonomy" id="2697657"/>
    <lineage>
        <taxon>Bacteria</taxon>
        <taxon>Bacillati</taxon>
        <taxon>Actinomycetota</taxon>
        <taxon>Actinomycetes</taxon>
        <taxon>Micromonosporales</taxon>
        <taxon>Micromonosporaceae</taxon>
        <taxon>Micromonospora</taxon>
    </lineage>
</organism>
<feature type="compositionally biased region" description="Low complexity" evidence="7">
    <location>
        <begin position="102"/>
        <end position="131"/>
    </location>
</feature>
<dbReference type="EC" id="2.3.1.-" evidence="6"/>
<reference evidence="10 11" key="1">
    <citation type="submission" date="2024-10" db="EMBL/GenBank/DDBJ databases">
        <title>The Natural Products Discovery Center: Release of the First 8490 Sequenced Strains for Exploring Actinobacteria Biosynthetic Diversity.</title>
        <authorList>
            <person name="Kalkreuter E."/>
            <person name="Kautsar S.A."/>
            <person name="Yang D."/>
            <person name="Bader C.D."/>
            <person name="Teijaro C.N."/>
            <person name="Fluegel L."/>
            <person name="Davis C.M."/>
            <person name="Simpson J.R."/>
            <person name="Lauterbach L."/>
            <person name="Steele A.D."/>
            <person name="Gui C."/>
            <person name="Meng S."/>
            <person name="Li G."/>
            <person name="Viehrig K."/>
            <person name="Ye F."/>
            <person name="Su P."/>
            <person name="Kiefer A.F."/>
            <person name="Nichols A."/>
            <person name="Cepeda A.J."/>
            <person name="Yan W."/>
            <person name="Fan B."/>
            <person name="Jiang Y."/>
            <person name="Adhikari A."/>
            <person name="Zheng C.-J."/>
            <person name="Schuster L."/>
            <person name="Cowan T.M."/>
            <person name="Smanski M.J."/>
            <person name="Chevrette M.G."/>
            <person name="De Carvalho L.P.S."/>
            <person name="Shen B."/>
        </authorList>
    </citation>
    <scope>NUCLEOTIDE SEQUENCE [LARGE SCALE GENOMIC DNA]</scope>
    <source>
        <strain evidence="10 11">NPDC021253</strain>
    </source>
</reference>
<dbReference type="SUPFAM" id="SSF51230">
    <property type="entry name" value="Single hybrid motif"/>
    <property type="match status" value="2"/>
</dbReference>
<dbReference type="PROSITE" id="PS51826">
    <property type="entry name" value="PSBD"/>
    <property type="match status" value="1"/>
</dbReference>
<feature type="compositionally biased region" description="Basic and acidic residues" evidence="7">
    <location>
        <begin position="215"/>
        <end position="237"/>
    </location>
</feature>
<dbReference type="Pfam" id="PF00364">
    <property type="entry name" value="Biotin_lipoyl"/>
    <property type="match status" value="2"/>
</dbReference>
<dbReference type="Gene3D" id="3.30.559.10">
    <property type="entry name" value="Chloramphenicol acetyltransferase-like domain"/>
    <property type="match status" value="1"/>
</dbReference>
<dbReference type="SUPFAM" id="SSF52777">
    <property type="entry name" value="CoA-dependent acyltransferases"/>
    <property type="match status" value="1"/>
</dbReference>
<evidence type="ECO:0000259" key="8">
    <source>
        <dbReference type="PROSITE" id="PS50968"/>
    </source>
</evidence>
<dbReference type="CDD" id="cd06849">
    <property type="entry name" value="lipoyl_domain"/>
    <property type="match status" value="2"/>
</dbReference>
<keyword evidence="11" id="KW-1185">Reference proteome</keyword>
<gene>
    <name evidence="10" type="primary">sucB</name>
    <name evidence="10" type="ORF">ACH4OY_22765</name>
</gene>
<evidence type="ECO:0000259" key="9">
    <source>
        <dbReference type="PROSITE" id="PS51826"/>
    </source>
</evidence>
<feature type="domain" description="Lipoyl-binding" evidence="8">
    <location>
        <begin position="2"/>
        <end position="77"/>
    </location>
</feature>
<name>A0ABW7SU23_9ACTN</name>
<dbReference type="InterPro" id="IPR000089">
    <property type="entry name" value="Biotin_lipoyl"/>
</dbReference>
<comment type="caution">
    <text evidence="10">The sequence shown here is derived from an EMBL/GenBank/DDBJ whole genome shotgun (WGS) entry which is preliminary data.</text>
</comment>
<comment type="cofactor">
    <cofactor evidence="1 6">
        <name>(R)-lipoate</name>
        <dbReference type="ChEBI" id="CHEBI:83088"/>
    </cofactor>
</comment>
<evidence type="ECO:0000256" key="3">
    <source>
        <dbReference type="ARBA" id="ARBA00022679"/>
    </source>
</evidence>
<dbReference type="InterPro" id="IPR003016">
    <property type="entry name" value="2-oxoA_DH_lipoyl-BS"/>
</dbReference>
<evidence type="ECO:0000256" key="7">
    <source>
        <dbReference type="SAM" id="MobiDB-lite"/>
    </source>
</evidence>
<comment type="similarity">
    <text evidence="2 6">Belongs to the 2-oxoacid dehydrogenase family.</text>
</comment>
<dbReference type="NCBIfam" id="TIGR02927">
    <property type="entry name" value="SucB_Actino"/>
    <property type="match status" value="1"/>
</dbReference>
<dbReference type="PROSITE" id="PS00189">
    <property type="entry name" value="LIPOYL"/>
    <property type="match status" value="2"/>
</dbReference>
<dbReference type="Gene3D" id="2.40.50.100">
    <property type="match status" value="2"/>
</dbReference>
<feature type="region of interest" description="Disordered" evidence="7">
    <location>
        <begin position="81"/>
        <end position="138"/>
    </location>
</feature>
<feature type="compositionally biased region" description="Low complexity" evidence="7">
    <location>
        <begin position="347"/>
        <end position="373"/>
    </location>
</feature>
<evidence type="ECO:0000256" key="1">
    <source>
        <dbReference type="ARBA" id="ARBA00001938"/>
    </source>
</evidence>
<dbReference type="EMBL" id="JBIRPU010000018">
    <property type="protein sequence ID" value="MFI0795473.1"/>
    <property type="molecule type" value="Genomic_DNA"/>
</dbReference>
<evidence type="ECO:0000313" key="10">
    <source>
        <dbReference type="EMBL" id="MFI0795473.1"/>
    </source>
</evidence>
<protein>
    <recommendedName>
        <fullName evidence="6">Dihydrolipoamide acetyltransferase component of pyruvate dehydrogenase complex</fullName>
        <ecNumber evidence="6">2.3.1.-</ecNumber>
    </recommendedName>
</protein>
<dbReference type="Pfam" id="PF00198">
    <property type="entry name" value="2-oxoacid_dh"/>
    <property type="match status" value="1"/>
</dbReference>
<dbReference type="PANTHER" id="PTHR43178:SF5">
    <property type="entry name" value="LIPOAMIDE ACYLTRANSFERASE COMPONENT OF BRANCHED-CHAIN ALPHA-KETO ACID DEHYDROGENASE COMPLEX, MITOCHONDRIAL"/>
    <property type="match status" value="1"/>
</dbReference>
<feature type="region of interest" description="Disordered" evidence="7">
    <location>
        <begin position="347"/>
        <end position="381"/>
    </location>
</feature>
<dbReference type="InterPro" id="IPR004167">
    <property type="entry name" value="PSBD"/>
</dbReference>
<dbReference type="Gene3D" id="4.10.320.10">
    <property type="entry name" value="E3-binding domain"/>
    <property type="match status" value="1"/>
</dbReference>
<keyword evidence="3 6" id="KW-0808">Transferase</keyword>
<dbReference type="InterPro" id="IPR023213">
    <property type="entry name" value="CAT-like_dom_sf"/>
</dbReference>
<evidence type="ECO:0000256" key="4">
    <source>
        <dbReference type="ARBA" id="ARBA00022823"/>
    </source>
</evidence>
<evidence type="ECO:0000256" key="2">
    <source>
        <dbReference type="ARBA" id="ARBA00007317"/>
    </source>
</evidence>
<sequence length="612" mass="63170">MPVSVTMPRLGESVTEGTVTRWLKQEGDTVEVDEPLLEVSTDKVDTEIPSPAAGVLSRIVVGEDETAEVGSELAVIAGEGESAGGGEAAAPQQEEPAEEAAEAAAEPQAEAEQPAVEEPAAQAAPAPSGEGTPVKMPALGESVTEGTVTRWLKQVGDAIEVDEPLLEVSTDKVDTEIPSPVAGTLLEIKVAEDETAAVGADLAIIGAAGAAPAEAKPEPKPEAKPKAEAKPEPKPAPKAEAAPAAKVQEPTPGQSYNEPAAEAETAAKPAQAEQRAQPAAPTATPQRPSAPAEGGGEEAAGYVTPLVRKLASEHGVDLSSISGTGVGGRIRKQDVLEAAAKAKAAKAAPAPAAQPTATAAPAKPAAKPQPSAKRGTTEKLPRIRATIAKRMQQSLHEMAQLTTVVEVDVTKVAKLRARAKDSFQQRHGVKLSFLPFFALAAIEALQTYPIVNASMDLDAGTITYPEAEHLGIAVDTERGLMVPVIHGAGDLNLGGLSKRIADLAERTRTNKISPDEIAGATFTLTNTGSRGALFDTPIVPSPQSAMLGTGAVVKRPVVVNDPELGEVVAVRSMVYLAMSYDHRLIDGADAARFLVAVKERLEAGNFEAELGL</sequence>
<feature type="region of interest" description="Disordered" evidence="7">
    <location>
        <begin position="210"/>
        <end position="298"/>
    </location>
</feature>
<dbReference type="Proteomes" id="UP001611075">
    <property type="component" value="Unassembled WGS sequence"/>
</dbReference>
<dbReference type="InterPro" id="IPR011053">
    <property type="entry name" value="Single_hybrid_motif"/>
</dbReference>
<dbReference type="Pfam" id="PF02817">
    <property type="entry name" value="E3_binding"/>
    <property type="match status" value="1"/>
</dbReference>
<dbReference type="PANTHER" id="PTHR43178">
    <property type="entry name" value="DIHYDROLIPOAMIDE ACETYLTRANSFERASE COMPONENT OF PYRUVATE DEHYDROGENASE COMPLEX"/>
    <property type="match status" value="1"/>
</dbReference>
<dbReference type="InterPro" id="IPR036625">
    <property type="entry name" value="E3-bd_dom_sf"/>
</dbReference>